<protein>
    <submittedName>
        <fullName evidence="5">Putative cellulose-binding protein</fullName>
    </submittedName>
</protein>
<sequence>MKKSLFKRAIAVAAAAPLALTQCLINANAESNDAVQTTATAQAESSSKITLDDLLYIPANKTVSDWNQLVWAKLATRTQRDGTFNLTELAKEAVEHAGQFKDVADYALNELIIPNGVKYQITDNNDVVITGHISEPDFNRNLSLTSGNALAIQAENYKAPNLTKIDFSDISVEGDFKITFETSKLGAGTEVPIKFEYKTTADNKVYAAGQLFDLALDTMAKVKAKGDAALEKEIPAQFVDKAKADYAEKIKNVTDKIEKAKRNFEKALKAEKSGEYANVAGVIAKANTWLKNHNINKQIPATATDIAAKSIVTKAYDQLLNDFSQEHDINITAADLGKFADSLENIKGSLAKAVANGEATFKDAEQAEVKAYVESLGYAFVDSYKKVTAKVDFSGINTTDAGSVAVKIERVLVTNTTSTTSSTTTTTTTTTESTTSTTESTTESTTSSSTTSTTESTTSSTTTESTTSTTESTTSTTESTTSSTSSSTTSTTESTTSSTTTTVPPEVVETTSIIKSYVTADTQPAYYVSIEDAFDKAQISNVVLHERYIKGYEINGKNYVSGEGENTKDITADVNFGLATPSNTYQSGSTSFKYEVPVYANGEVLKDIDGKNVTVTVYIALKGDANLDNLVDSNDASQVLAYYAKVSTNNTDVYSVNLSKSALATSPTSEYEEFAAFLADVHYGADKNVERSVKKDNRLIDSNDAAYILAFYARRSSADYNGKTDRDIWNEVLKKA</sequence>
<accession>A6H572</accession>
<keyword evidence="3" id="KW-0732">Signal</keyword>
<feature type="compositionally biased region" description="Low complexity" evidence="2">
    <location>
        <begin position="417"/>
        <end position="502"/>
    </location>
</feature>
<name>A6H572_RUMFL</name>
<dbReference type="GO" id="GO:0000272">
    <property type="term" value="P:polysaccharide catabolic process"/>
    <property type="evidence" value="ECO:0007669"/>
    <property type="project" value="InterPro"/>
</dbReference>
<dbReference type="EMBL" id="AM747818">
    <property type="protein sequence ID" value="CAO00731.1"/>
    <property type="molecule type" value="Genomic_DNA"/>
</dbReference>
<evidence type="ECO:0000256" key="1">
    <source>
        <dbReference type="SAM" id="Coils"/>
    </source>
</evidence>
<organism evidence="5">
    <name type="scientific">Ruminococcus flavefaciens</name>
    <dbReference type="NCBI Taxonomy" id="1265"/>
    <lineage>
        <taxon>Bacteria</taxon>
        <taxon>Bacillati</taxon>
        <taxon>Bacillota</taxon>
        <taxon>Clostridia</taxon>
        <taxon>Eubacteriales</taxon>
        <taxon>Oscillospiraceae</taxon>
        <taxon>Ruminococcus</taxon>
    </lineage>
</organism>
<feature type="domain" description="Cellulose-binding protein CttA N-terminal" evidence="4">
    <location>
        <begin position="525"/>
        <end position="602"/>
    </location>
</feature>
<evidence type="ECO:0000313" key="5">
    <source>
        <dbReference type="EMBL" id="CAO00731.1"/>
    </source>
</evidence>
<evidence type="ECO:0000259" key="4">
    <source>
        <dbReference type="Pfam" id="PF18244"/>
    </source>
</evidence>
<dbReference type="InterPro" id="IPR033802">
    <property type="entry name" value="CttA_X"/>
</dbReference>
<feature type="coiled-coil region" evidence="1">
    <location>
        <begin position="243"/>
        <end position="270"/>
    </location>
</feature>
<gene>
    <name evidence="5" type="primary">cttA</name>
</gene>
<feature type="chain" id="PRO_5002698458" evidence="3">
    <location>
        <begin position="30"/>
        <end position="736"/>
    </location>
</feature>
<dbReference type="InterPro" id="IPR040959">
    <property type="entry name" value="CttA_N"/>
</dbReference>
<evidence type="ECO:0000256" key="2">
    <source>
        <dbReference type="SAM" id="MobiDB-lite"/>
    </source>
</evidence>
<dbReference type="Gene3D" id="1.10.1330.10">
    <property type="entry name" value="Dockerin domain"/>
    <property type="match status" value="1"/>
</dbReference>
<dbReference type="Pfam" id="PF18244">
    <property type="entry name" value="CttA_N"/>
    <property type="match status" value="1"/>
</dbReference>
<feature type="signal peptide" evidence="3">
    <location>
        <begin position="1"/>
        <end position="29"/>
    </location>
</feature>
<evidence type="ECO:0000256" key="3">
    <source>
        <dbReference type="SAM" id="SignalP"/>
    </source>
</evidence>
<dbReference type="PANTHER" id="PTHR33998">
    <property type="entry name" value="LYSOZYME"/>
    <property type="match status" value="1"/>
</dbReference>
<dbReference type="InterPro" id="IPR036439">
    <property type="entry name" value="Dockerin_dom_sf"/>
</dbReference>
<dbReference type="CDD" id="cd14257">
    <property type="entry name" value="CttA_X"/>
    <property type="match status" value="1"/>
</dbReference>
<dbReference type="Gene3D" id="2.60.40.3810">
    <property type="match status" value="1"/>
</dbReference>
<dbReference type="PANTHER" id="PTHR33998:SF2">
    <property type="entry name" value="LYSOZYME"/>
    <property type="match status" value="1"/>
</dbReference>
<reference evidence="5" key="1">
    <citation type="journal article" date="2006" name="J. Bacteriol.">
        <title>Conservation and divergence in cellulosome architecture between two strains of Ruminococcus flavefaciens.</title>
        <authorList>
            <person name="Sadanari J."/>
            <person name="Borovok I."/>
            <person name="Rincon M.T."/>
            <person name="Flint H.J."/>
            <person name="Antonopoulos D.A."/>
            <person name="Berg M.E."/>
            <person name="White B.A."/>
            <person name="Bayer E.A."/>
            <person name="Lamed R."/>
        </authorList>
    </citation>
    <scope>NUCLEOTIDE SEQUENCE</scope>
    <source>
        <strain evidence="5">Type strain:C94</strain>
    </source>
</reference>
<reference evidence="5" key="2">
    <citation type="submission" date="2007-06" db="EMBL/GenBank/DDBJ databases">
        <authorList>
            <person name="Borovok I."/>
        </authorList>
    </citation>
    <scope>NUCLEOTIDE SEQUENCE</scope>
    <source>
        <strain evidence="5">Type strain:C94</strain>
    </source>
</reference>
<dbReference type="AlphaFoldDB" id="A6H572"/>
<keyword evidence="1" id="KW-0175">Coiled coil</keyword>
<feature type="region of interest" description="Disordered" evidence="2">
    <location>
        <begin position="417"/>
        <end position="504"/>
    </location>
</feature>
<proteinExistence type="predicted"/>